<proteinExistence type="predicted"/>
<reference evidence="1" key="1">
    <citation type="submission" date="2023-11" db="EMBL/GenBank/DDBJ databases">
        <authorList>
            <person name="De Vega J J."/>
            <person name="De Vega J J."/>
        </authorList>
    </citation>
    <scope>NUCLEOTIDE SEQUENCE</scope>
</reference>
<dbReference type="AlphaFoldDB" id="A0AAD2K0M6"/>
<name>A0AAD2K0M6_9AGAR</name>
<sequence>MVLVAESVGFAQLTESDEGASKTCFEATGDIALGIYHPESYVPGSFEACLRSTVDPESYVAGSFEVEQASGESRSPLEICDAAELGAVQFLGEMANELEQLCTRASELREEYLKSCLSYQSSVLYLLKGGPIRLILCQRAIQVFRTRTE</sequence>
<evidence type="ECO:0000313" key="2">
    <source>
        <dbReference type="Proteomes" id="UP001295794"/>
    </source>
</evidence>
<organism evidence="1 2">
    <name type="scientific">Mycena citricolor</name>
    <dbReference type="NCBI Taxonomy" id="2018698"/>
    <lineage>
        <taxon>Eukaryota</taxon>
        <taxon>Fungi</taxon>
        <taxon>Dikarya</taxon>
        <taxon>Basidiomycota</taxon>
        <taxon>Agaricomycotina</taxon>
        <taxon>Agaricomycetes</taxon>
        <taxon>Agaricomycetidae</taxon>
        <taxon>Agaricales</taxon>
        <taxon>Marasmiineae</taxon>
        <taxon>Mycenaceae</taxon>
        <taxon>Mycena</taxon>
    </lineage>
</organism>
<comment type="caution">
    <text evidence="1">The sequence shown here is derived from an EMBL/GenBank/DDBJ whole genome shotgun (WGS) entry which is preliminary data.</text>
</comment>
<feature type="non-terminal residue" evidence="1">
    <location>
        <position position="1"/>
    </location>
</feature>
<dbReference type="Proteomes" id="UP001295794">
    <property type="component" value="Unassembled WGS sequence"/>
</dbReference>
<keyword evidence="2" id="KW-1185">Reference proteome</keyword>
<gene>
    <name evidence="1" type="ORF">MYCIT1_LOCUS18028</name>
</gene>
<evidence type="ECO:0000313" key="1">
    <source>
        <dbReference type="EMBL" id="CAK5272393.1"/>
    </source>
</evidence>
<protein>
    <submittedName>
        <fullName evidence="1">Uncharacterized protein</fullName>
    </submittedName>
</protein>
<dbReference type="EMBL" id="CAVNYO010000181">
    <property type="protein sequence ID" value="CAK5272393.1"/>
    <property type="molecule type" value="Genomic_DNA"/>
</dbReference>
<accession>A0AAD2K0M6</accession>